<feature type="domain" description="HTH myb-type" evidence="3">
    <location>
        <begin position="219"/>
        <end position="273"/>
    </location>
</feature>
<evidence type="ECO:0000259" key="2">
    <source>
        <dbReference type="PROSITE" id="PS50090"/>
    </source>
</evidence>
<dbReference type="SUPFAM" id="SSF46689">
    <property type="entry name" value="Homeodomain-like"/>
    <property type="match status" value="1"/>
</dbReference>
<evidence type="ECO:0000313" key="4">
    <source>
        <dbReference type="EMBL" id="KAL1530276.1"/>
    </source>
</evidence>
<evidence type="ECO:0000259" key="3">
    <source>
        <dbReference type="PROSITE" id="PS51294"/>
    </source>
</evidence>
<feature type="domain" description="HTH myb-type" evidence="3">
    <location>
        <begin position="74"/>
        <end position="120"/>
    </location>
</feature>
<dbReference type="EMBL" id="JBGBPQ010000001">
    <property type="protein sequence ID" value="KAL1530276.1"/>
    <property type="molecule type" value="Genomic_DNA"/>
</dbReference>
<feature type="region of interest" description="Disordered" evidence="1">
    <location>
        <begin position="148"/>
        <end position="230"/>
    </location>
</feature>
<dbReference type="GO" id="GO:0000978">
    <property type="term" value="F:RNA polymerase II cis-regulatory region sequence-specific DNA binding"/>
    <property type="evidence" value="ECO:0007669"/>
    <property type="project" value="TreeGrafter"/>
</dbReference>
<feature type="region of interest" description="Disordered" evidence="1">
    <location>
        <begin position="21"/>
        <end position="70"/>
    </location>
</feature>
<feature type="compositionally biased region" description="Gly residues" evidence="1">
    <location>
        <begin position="155"/>
        <end position="167"/>
    </location>
</feature>
<feature type="compositionally biased region" description="Polar residues" evidence="1">
    <location>
        <begin position="33"/>
        <end position="47"/>
    </location>
</feature>
<gene>
    <name evidence="4" type="ORF">AB1Y20_001188</name>
</gene>
<feature type="domain" description="Myb-like" evidence="2">
    <location>
        <begin position="71"/>
        <end position="116"/>
    </location>
</feature>
<evidence type="ECO:0000256" key="1">
    <source>
        <dbReference type="SAM" id="MobiDB-lite"/>
    </source>
</evidence>
<evidence type="ECO:0000313" key="5">
    <source>
        <dbReference type="Proteomes" id="UP001515480"/>
    </source>
</evidence>
<feature type="compositionally biased region" description="Polar residues" evidence="1">
    <location>
        <begin position="358"/>
        <end position="376"/>
    </location>
</feature>
<accession>A0AB34KB99</accession>
<dbReference type="Pfam" id="PF00249">
    <property type="entry name" value="Myb_DNA-binding"/>
    <property type="match status" value="2"/>
</dbReference>
<dbReference type="GO" id="GO:0000981">
    <property type="term" value="F:DNA-binding transcription factor activity, RNA polymerase II-specific"/>
    <property type="evidence" value="ECO:0007669"/>
    <property type="project" value="TreeGrafter"/>
</dbReference>
<dbReference type="SMART" id="SM00717">
    <property type="entry name" value="SANT"/>
    <property type="match status" value="2"/>
</dbReference>
<feature type="region of interest" description="Disordered" evidence="1">
    <location>
        <begin position="309"/>
        <end position="376"/>
    </location>
</feature>
<dbReference type="InterPro" id="IPR001005">
    <property type="entry name" value="SANT/Myb"/>
</dbReference>
<dbReference type="GO" id="GO:0005634">
    <property type="term" value="C:nucleus"/>
    <property type="evidence" value="ECO:0007669"/>
    <property type="project" value="TreeGrafter"/>
</dbReference>
<name>A0AB34KB99_PRYPA</name>
<dbReference type="InterPro" id="IPR050560">
    <property type="entry name" value="MYB_TF"/>
</dbReference>
<dbReference type="InterPro" id="IPR017930">
    <property type="entry name" value="Myb_dom"/>
</dbReference>
<proteinExistence type="predicted"/>
<dbReference type="AlphaFoldDB" id="A0AB34KB99"/>
<dbReference type="CDD" id="cd00167">
    <property type="entry name" value="SANT"/>
    <property type="match status" value="2"/>
</dbReference>
<comment type="caution">
    <text evidence="4">The sequence shown here is derived from an EMBL/GenBank/DDBJ whole genome shotgun (WGS) entry which is preliminary data.</text>
</comment>
<dbReference type="Proteomes" id="UP001515480">
    <property type="component" value="Unassembled WGS sequence"/>
</dbReference>
<feature type="domain" description="Myb-like" evidence="2">
    <location>
        <begin position="219"/>
        <end position="269"/>
    </location>
</feature>
<organism evidence="4 5">
    <name type="scientific">Prymnesium parvum</name>
    <name type="common">Toxic golden alga</name>
    <dbReference type="NCBI Taxonomy" id="97485"/>
    <lineage>
        <taxon>Eukaryota</taxon>
        <taxon>Haptista</taxon>
        <taxon>Haptophyta</taxon>
        <taxon>Prymnesiophyceae</taxon>
        <taxon>Prymnesiales</taxon>
        <taxon>Prymnesiaceae</taxon>
        <taxon>Prymnesium</taxon>
    </lineage>
</organism>
<keyword evidence="5" id="KW-1185">Reference proteome</keyword>
<dbReference type="PANTHER" id="PTHR45614">
    <property type="entry name" value="MYB PROTEIN-RELATED"/>
    <property type="match status" value="1"/>
</dbReference>
<dbReference type="PROSITE" id="PS50090">
    <property type="entry name" value="MYB_LIKE"/>
    <property type="match status" value="2"/>
</dbReference>
<dbReference type="InterPro" id="IPR009057">
    <property type="entry name" value="Homeodomain-like_sf"/>
</dbReference>
<reference evidence="4 5" key="1">
    <citation type="journal article" date="2024" name="Science">
        <title>Giant polyketide synthase enzymes in the biosynthesis of giant marine polyether toxins.</title>
        <authorList>
            <person name="Fallon T.R."/>
            <person name="Shende V.V."/>
            <person name="Wierzbicki I.H."/>
            <person name="Pendleton A.L."/>
            <person name="Watervoot N.F."/>
            <person name="Auber R.P."/>
            <person name="Gonzalez D.J."/>
            <person name="Wisecaver J.H."/>
            <person name="Moore B.S."/>
        </authorList>
    </citation>
    <scope>NUCLEOTIDE SEQUENCE [LARGE SCALE GENOMIC DNA]</scope>
    <source>
        <strain evidence="4 5">12B1</strain>
    </source>
</reference>
<feature type="compositionally biased region" description="Low complexity" evidence="1">
    <location>
        <begin position="186"/>
        <end position="202"/>
    </location>
</feature>
<feature type="compositionally biased region" description="Basic and acidic residues" evidence="1">
    <location>
        <begin position="60"/>
        <end position="70"/>
    </location>
</feature>
<dbReference type="PROSITE" id="PS51294">
    <property type="entry name" value="HTH_MYB"/>
    <property type="match status" value="2"/>
</dbReference>
<protein>
    <submittedName>
        <fullName evidence="4">Uncharacterized protein</fullName>
    </submittedName>
</protein>
<feature type="compositionally biased region" description="Basic and acidic residues" evidence="1">
    <location>
        <begin position="219"/>
        <end position="230"/>
    </location>
</feature>
<sequence length="445" mass="46096">MEELGDSSDSTACLLLGLSAASQHAAPSDHAPTRQQALASTTETSGSPLMRPAEGGGVSGDRRSQVAALPRKEWNEAEDALIKHGVERLGCRWRVIAAMLPGRSDDAVRNRWSRLQDSYRGSSGKSDRPAETTSCGCSAAVDAAESSRALPASGATGGPGATNGRGGVDPARKDSRADGRVGHPPSRSNSKSSKACSKSAAADNGDHGNGKGAAGSEQAAKKERTSWTRSEDDVIMQGVAELGHKWYEIARRLPGRTDHAIRNRWSRLQSIMQESAGHAVAVLPTSGIPHPKLQTSSSLLRSTSIDGSVCSMSVDQPPHADAPAASAKREMVDPPATGQQTSASEDASPVSLAGLSTDEPSSLRQDMGVETTNSDASEATLAVGTAELLLLQSTPSCHASPLISSTPGALHNGNEIPEASLSQAEGISNAASLLILNKRARVADN</sequence>
<dbReference type="PANTHER" id="PTHR45614:SF25">
    <property type="entry name" value="MYB PROTEIN"/>
    <property type="match status" value="1"/>
</dbReference>
<dbReference type="Gene3D" id="1.10.10.60">
    <property type="entry name" value="Homeodomain-like"/>
    <property type="match status" value="2"/>
</dbReference>
<feature type="compositionally biased region" description="Basic and acidic residues" evidence="1">
    <location>
        <begin position="170"/>
        <end position="181"/>
    </location>
</feature>